<name>A0A4R2N527_9BURK</name>
<evidence type="ECO:0000313" key="1">
    <source>
        <dbReference type="EMBL" id="TCP15934.1"/>
    </source>
</evidence>
<dbReference type="AlphaFoldDB" id="A0A4R2N527"/>
<dbReference type="Proteomes" id="UP000295182">
    <property type="component" value="Unassembled WGS sequence"/>
</dbReference>
<sequence>MREAGVHVYKNLQAVPTGVTPFCLEPSVERNKQLSRLTNLVADILTVTKGKAKQLLEQHPQDAEGLYNALIFARGNSPEEGGMADAVSQKWRGTTMALLPASDWISHQGPNPDAFLVRQDTLGNHASLRHVSLQTLDYRESFDPARDRVALLKELRSKLPASVRAQFQSLLTLISEAETPFLKRRLAAYPHNDDLHLLLLIENLEHLFNVRKHDAERVLRRRHDYPDTVPTPPNHFVGLANAAYKAALADFSQTDGPTTLDFSVTVQNEPGHLILMVMFNICANRQLLERARQQALTATAGEANGKFLDALNRAGIHELDTFEFSGRNPKWAPGHPRYALYQNCAGASLDDYEAALDGMSLVDCTRAGLVAQFGPGSQWAKTAGCKPLLDYDLNWVMRLAEVNHEHFRGTRLGGREATYVTWHTAVMAVMACWHSNPSVQKVHAPSERQVRAFPARNAGREWSPTAEHLALYAVMTGQLLFGNSGLTLRSDTVAEYVQAHVHIHAATQGLISKVFKQGSPRMLLAYSIRLSLAGRRPQPC</sequence>
<keyword evidence="2" id="KW-1185">Reference proteome</keyword>
<protein>
    <submittedName>
        <fullName evidence="1">Uncharacterized protein</fullName>
    </submittedName>
</protein>
<reference evidence="1 2" key="1">
    <citation type="submission" date="2019-03" db="EMBL/GenBank/DDBJ databases">
        <title>Genomic Encyclopedia of Type Strains, Phase IV (KMG-IV): sequencing the most valuable type-strain genomes for metagenomic binning, comparative biology and taxonomic classification.</title>
        <authorList>
            <person name="Goeker M."/>
        </authorList>
    </citation>
    <scope>NUCLEOTIDE SEQUENCE [LARGE SCALE GENOMIC DNA]</scope>
    <source>
        <strain evidence="1 2">DSM 1837</strain>
    </source>
</reference>
<comment type="caution">
    <text evidence="1">The sequence shown here is derived from an EMBL/GenBank/DDBJ whole genome shotgun (WGS) entry which is preliminary data.</text>
</comment>
<proteinExistence type="predicted"/>
<gene>
    <name evidence="1" type="ORF">EV674_1225</name>
</gene>
<dbReference type="EMBL" id="SLXH01000022">
    <property type="protein sequence ID" value="TCP15934.1"/>
    <property type="molecule type" value="Genomic_DNA"/>
</dbReference>
<organism evidence="1 2">
    <name type="scientific">Simplicispira metamorpha</name>
    <dbReference type="NCBI Taxonomy" id="80881"/>
    <lineage>
        <taxon>Bacteria</taxon>
        <taxon>Pseudomonadati</taxon>
        <taxon>Pseudomonadota</taxon>
        <taxon>Betaproteobacteria</taxon>
        <taxon>Burkholderiales</taxon>
        <taxon>Comamonadaceae</taxon>
        <taxon>Simplicispira</taxon>
    </lineage>
</organism>
<evidence type="ECO:0000313" key="2">
    <source>
        <dbReference type="Proteomes" id="UP000295182"/>
    </source>
</evidence>
<accession>A0A4R2N527</accession>